<gene>
    <name evidence="1" type="ORF">RDB_LOCUS23670</name>
</gene>
<dbReference type="Proteomes" id="UP000663843">
    <property type="component" value="Unassembled WGS sequence"/>
</dbReference>
<proteinExistence type="predicted"/>
<name>A0A8H2WJF2_9AGAM</name>
<dbReference type="AlphaFoldDB" id="A0A8H2WJF2"/>
<dbReference type="SUPFAM" id="SSF52047">
    <property type="entry name" value="RNI-like"/>
    <property type="match status" value="1"/>
</dbReference>
<evidence type="ECO:0008006" key="3">
    <source>
        <dbReference type="Google" id="ProtNLM"/>
    </source>
</evidence>
<evidence type="ECO:0000313" key="1">
    <source>
        <dbReference type="EMBL" id="CAE6379644.1"/>
    </source>
</evidence>
<evidence type="ECO:0000313" key="2">
    <source>
        <dbReference type="Proteomes" id="UP000663843"/>
    </source>
</evidence>
<reference evidence="1" key="1">
    <citation type="submission" date="2021-01" db="EMBL/GenBank/DDBJ databases">
        <authorList>
            <person name="Kaushik A."/>
        </authorList>
    </citation>
    <scope>NUCLEOTIDE SEQUENCE</scope>
    <source>
        <strain evidence="1">AG2-2IIIB</strain>
    </source>
</reference>
<accession>A0A8H2WJF2</accession>
<sequence>MQDSYQPTSYARLLRQWEETSDALANTASAYLGLCSSLEMLSLSKQTIHRGDIISQVDSVLKHKALHDISIAQLVQSQSILIRTRNRLLAPIQSLPEVVLSLIFSYVLHDCDPTDDQDIEWQVRAFYRRLYTMVSVCAVWRRFVTSMGSYWSIIPIIRESHLSVSRQTVSLCLSNSAGAPLDLVVVVPRRAPHDMIQGVLNHTSRIKSIHIATGTVNLIQDIFDQLVRSDDLSLLSELSLCATEPSHFRGIDSTLSTMFSFESYSRLSKLLESLTRLSLYGATIHFRGLTFSTKLTELRLQQLLVGSTSHLCEIIEAISSAVELRHLTLISLYSIVPAVPANVICPIISLPKLQSLVLEDLHYDTLSVILKSIEPGPHKLTFCLTDKCLFRLILNNAHQNVAVDTTQLWRLFETTAVDTLIIGEHYGTKVMESPTLFAILAALKQLKTLKLDECTIDTNMCALISVFPEPFESNMEYKTKAISEWHLTSAKIISPEAFKKLVLGHGVQTMVLSGALDHTSNDPMDWRPLRRGDEIVEWLAQNIPDFCFERAQDHPNRFISRSWQRVR</sequence>
<protein>
    <recommendedName>
        <fullName evidence="3">F-box domain-containing protein</fullName>
    </recommendedName>
</protein>
<dbReference type="EMBL" id="CAJMWT010001112">
    <property type="protein sequence ID" value="CAE6379644.1"/>
    <property type="molecule type" value="Genomic_DNA"/>
</dbReference>
<organism evidence="1 2">
    <name type="scientific">Rhizoctonia solani</name>
    <dbReference type="NCBI Taxonomy" id="456999"/>
    <lineage>
        <taxon>Eukaryota</taxon>
        <taxon>Fungi</taxon>
        <taxon>Dikarya</taxon>
        <taxon>Basidiomycota</taxon>
        <taxon>Agaricomycotina</taxon>
        <taxon>Agaricomycetes</taxon>
        <taxon>Cantharellales</taxon>
        <taxon>Ceratobasidiaceae</taxon>
        <taxon>Rhizoctonia</taxon>
    </lineage>
</organism>
<comment type="caution">
    <text evidence="1">The sequence shown here is derived from an EMBL/GenBank/DDBJ whole genome shotgun (WGS) entry which is preliminary data.</text>
</comment>